<dbReference type="AlphaFoldDB" id="A0A4P7N401"/>
<sequence length="105" mass="11947">MATQKAQPLRFGETCQPRGNGKGSKSKIPKKTKKQKKKPKGRECTQPYRRSPRQVSSFQPKQRRGYVSLQPVNCGFILTRSRPWDQSHQTLDDRPRGLAKGLLAV</sequence>
<dbReference type="Proteomes" id="UP000294847">
    <property type="component" value="Chromosome 1"/>
</dbReference>
<protein>
    <submittedName>
        <fullName evidence="2">Uncharacterized protein</fullName>
    </submittedName>
</protein>
<proteinExistence type="predicted"/>
<dbReference type="EMBL" id="CP034204">
    <property type="protein sequence ID" value="QBZ54660.1"/>
    <property type="molecule type" value="Genomic_DNA"/>
</dbReference>
<name>A0A4P7N401_PYROR</name>
<evidence type="ECO:0000313" key="3">
    <source>
        <dbReference type="Proteomes" id="UP000294847"/>
    </source>
</evidence>
<evidence type="ECO:0000256" key="1">
    <source>
        <dbReference type="SAM" id="MobiDB-lite"/>
    </source>
</evidence>
<accession>A0A4P7N401</accession>
<feature type="region of interest" description="Disordered" evidence="1">
    <location>
        <begin position="83"/>
        <end position="105"/>
    </location>
</feature>
<feature type="non-terminal residue" evidence="2">
    <location>
        <position position="105"/>
    </location>
</feature>
<evidence type="ECO:0000313" key="2">
    <source>
        <dbReference type="EMBL" id="QBZ54660.1"/>
    </source>
</evidence>
<feature type="compositionally biased region" description="Basic residues" evidence="1">
    <location>
        <begin position="24"/>
        <end position="40"/>
    </location>
</feature>
<feature type="region of interest" description="Disordered" evidence="1">
    <location>
        <begin position="1"/>
        <end position="64"/>
    </location>
</feature>
<gene>
    <name evidence="2" type="ORF">PoMZ_10368</name>
</gene>
<reference evidence="2 3" key="1">
    <citation type="journal article" date="2019" name="Mol. Biol. Evol.">
        <title>Blast fungal genomes show frequent chromosomal changes, gene gains and losses, and effector gene turnover.</title>
        <authorList>
            <person name="Gomez Luciano L.B."/>
            <person name="Jason Tsai I."/>
            <person name="Chuma I."/>
            <person name="Tosa Y."/>
            <person name="Chen Y.H."/>
            <person name="Li J.Y."/>
            <person name="Li M.Y."/>
            <person name="Jade Lu M.Y."/>
            <person name="Nakayashiki H."/>
            <person name="Li W.H."/>
        </authorList>
    </citation>
    <scope>NUCLEOTIDE SEQUENCE [LARGE SCALE GENOMIC DNA]</scope>
    <source>
        <strain evidence="2">MZ5-1-6</strain>
    </source>
</reference>
<feature type="compositionally biased region" description="Basic and acidic residues" evidence="1">
    <location>
        <begin position="83"/>
        <end position="96"/>
    </location>
</feature>
<organism evidence="2 3">
    <name type="scientific">Pyricularia oryzae</name>
    <name type="common">Rice blast fungus</name>
    <name type="synonym">Magnaporthe oryzae</name>
    <dbReference type="NCBI Taxonomy" id="318829"/>
    <lineage>
        <taxon>Eukaryota</taxon>
        <taxon>Fungi</taxon>
        <taxon>Dikarya</taxon>
        <taxon>Ascomycota</taxon>
        <taxon>Pezizomycotina</taxon>
        <taxon>Sordariomycetes</taxon>
        <taxon>Sordariomycetidae</taxon>
        <taxon>Magnaporthales</taxon>
        <taxon>Pyriculariaceae</taxon>
        <taxon>Pyricularia</taxon>
    </lineage>
</organism>